<dbReference type="OrthoDB" id="4208626at2"/>
<evidence type="ECO:0000313" key="2">
    <source>
        <dbReference type="Proteomes" id="UP000281955"/>
    </source>
</evidence>
<accession>A0A420XTS7</accession>
<reference evidence="1 2" key="1">
    <citation type="submission" date="2018-10" db="EMBL/GenBank/DDBJ databases">
        <title>Genomic Encyclopedia of Archaeal and Bacterial Type Strains, Phase II (KMG-II): from individual species to whole genera.</title>
        <authorList>
            <person name="Goeker M."/>
        </authorList>
    </citation>
    <scope>NUCLEOTIDE SEQUENCE [LARGE SCALE GENOMIC DNA]</scope>
    <source>
        <strain evidence="1 2">RP-AC37</strain>
    </source>
</reference>
<evidence type="ECO:0000313" key="1">
    <source>
        <dbReference type="EMBL" id="RKS80272.1"/>
    </source>
</evidence>
<dbReference type="EMBL" id="RBWV01000009">
    <property type="protein sequence ID" value="RKS80272.1"/>
    <property type="molecule type" value="Genomic_DNA"/>
</dbReference>
<organism evidence="1 2">
    <name type="scientific">Motilibacter peucedani</name>
    <dbReference type="NCBI Taxonomy" id="598650"/>
    <lineage>
        <taxon>Bacteria</taxon>
        <taxon>Bacillati</taxon>
        <taxon>Actinomycetota</taxon>
        <taxon>Actinomycetes</taxon>
        <taxon>Motilibacterales</taxon>
        <taxon>Motilibacteraceae</taxon>
        <taxon>Motilibacter</taxon>
    </lineage>
</organism>
<proteinExistence type="predicted"/>
<keyword evidence="2" id="KW-1185">Reference proteome</keyword>
<comment type="caution">
    <text evidence="1">The sequence shown here is derived from an EMBL/GenBank/DDBJ whole genome shotgun (WGS) entry which is preliminary data.</text>
</comment>
<protein>
    <recommendedName>
        <fullName evidence="3">Cell wall-active antibiotic response 4TMS protein YvqF</fullName>
    </recommendedName>
</protein>
<sequence length="120" mass="12360">MGFFSMSTTGSTSRHLALLGGLRRSGTWEVPPRLQVFAAVGGADLDLTQATLPPVTEITKISLVGGLRVRVPAHVRVEVEGFSLVGPRPSSPVGPAAGPDVPVVRLRAYGAFGGVAVVTS</sequence>
<name>A0A420XTS7_9ACTN</name>
<dbReference type="PANTHER" id="PTHR40763">
    <property type="entry name" value="MEMBRANE PROTEIN-RELATED"/>
    <property type="match status" value="1"/>
</dbReference>
<dbReference type="PANTHER" id="PTHR40763:SF4">
    <property type="entry name" value="DUF1707 DOMAIN-CONTAINING PROTEIN"/>
    <property type="match status" value="1"/>
</dbReference>
<dbReference type="Proteomes" id="UP000281955">
    <property type="component" value="Unassembled WGS sequence"/>
</dbReference>
<dbReference type="InParanoid" id="A0A420XTS7"/>
<dbReference type="AlphaFoldDB" id="A0A420XTS7"/>
<evidence type="ECO:0008006" key="3">
    <source>
        <dbReference type="Google" id="ProtNLM"/>
    </source>
</evidence>
<dbReference type="RefSeq" id="WP_121191981.1">
    <property type="nucleotide sequence ID" value="NZ_RBWV01000009.1"/>
</dbReference>
<gene>
    <name evidence="1" type="ORF">CLV35_0698</name>
</gene>